<dbReference type="EMBL" id="VFRA01000001">
    <property type="protein sequence ID" value="TQO19430.1"/>
    <property type="molecule type" value="Genomic_DNA"/>
</dbReference>
<dbReference type="GO" id="GO:0005840">
    <property type="term" value="C:ribosome"/>
    <property type="evidence" value="ECO:0007669"/>
    <property type="project" value="UniProtKB-KW"/>
</dbReference>
<keyword evidence="5" id="KW-1185">Reference proteome</keyword>
<dbReference type="InterPro" id="IPR016181">
    <property type="entry name" value="Acyl_CoA_acyltransferase"/>
</dbReference>
<name>A0A8H2K5A8_9MICO</name>
<dbReference type="Proteomes" id="UP000316560">
    <property type="component" value="Unassembled WGS sequence"/>
</dbReference>
<dbReference type="PROSITE" id="PS51186">
    <property type="entry name" value="GNAT"/>
    <property type="match status" value="1"/>
</dbReference>
<dbReference type="Pfam" id="PF00583">
    <property type="entry name" value="Acetyltransf_1"/>
    <property type="match status" value="1"/>
</dbReference>
<sequence>MTVTVRPAGAADAELLHALARETFPLACPSNTTPEAIAEFIALHLSADSFRGYLNDATREILVAEVDGEAAGYVLLHAHEPHDADVAAAVTVRPIIELSKCYVLADFHGAGVAGALVDTGIAQARANGFAAMWLGVNQENIRANRFYEKMGFRLVGTKRFLVGERWEDDYVRELLLGANASSRALEF</sequence>
<organism evidence="4 5">
    <name type="scientific">Rhodoglobus vestalii</name>
    <dbReference type="NCBI Taxonomy" id="193384"/>
    <lineage>
        <taxon>Bacteria</taxon>
        <taxon>Bacillati</taxon>
        <taxon>Actinomycetota</taxon>
        <taxon>Actinomycetes</taxon>
        <taxon>Micrococcales</taxon>
        <taxon>Microbacteriaceae</taxon>
        <taxon>Rhodoglobus</taxon>
    </lineage>
</organism>
<protein>
    <submittedName>
        <fullName evidence="4">Ribosomal protein S18 acetylase RimI-like enzyme</fullName>
    </submittedName>
</protein>
<keyword evidence="2" id="KW-0012">Acyltransferase</keyword>
<evidence type="ECO:0000256" key="2">
    <source>
        <dbReference type="ARBA" id="ARBA00023315"/>
    </source>
</evidence>
<dbReference type="PANTHER" id="PTHR43877">
    <property type="entry name" value="AMINOALKYLPHOSPHONATE N-ACETYLTRANSFERASE-RELATED-RELATED"/>
    <property type="match status" value="1"/>
</dbReference>
<dbReference type="GO" id="GO:0016747">
    <property type="term" value="F:acyltransferase activity, transferring groups other than amino-acyl groups"/>
    <property type="evidence" value="ECO:0007669"/>
    <property type="project" value="InterPro"/>
</dbReference>
<reference evidence="4 5" key="1">
    <citation type="submission" date="2019-06" db="EMBL/GenBank/DDBJ databases">
        <title>Sequencing the genomes of 1000 actinobacteria strains.</title>
        <authorList>
            <person name="Klenk H.-P."/>
        </authorList>
    </citation>
    <scope>NUCLEOTIDE SEQUENCE [LARGE SCALE GENOMIC DNA]</scope>
    <source>
        <strain evidence="4 5">DSM 21947</strain>
    </source>
</reference>
<proteinExistence type="predicted"/>
<comment type="caution">
    <text evidence="4">The sequence shown here is derived from an EMBL/GenBank/DDBJ whole genome shotgun (WGS) entry which is preliminary data.</text>
</comment>
<dbReference type="InterPro" id="IPR050832">
    <property type="entry name" value="Bact_Acetyltransf"/>
</dbReference>
<feature type="domain" description="N-acetyltransferase" evidence="3">
    <location>
        <begin position="3"/>
        <end position="177"/>
    </location>
</feature>
<evidence type="ECO:0000259" key="3">
    <source>
        <dbReference type="PROSITE" id="PS51186"/>
    </source>
</evidence>
<keyword evidence="1" id="KW-0808">Transferase</keyword>
<dbReference type="Gene3D" id="3.40.630.30">
    <property type="match status" value="1"/>
</dbReference>
<evidence type="ECO:0000256" key="1">
    <source>
        <dbReference type="ARBA" id="ARBA00022679"/>
    </source>
</evidence>
<keyword evidence="4" id="KW-0687">Ribonucleoprotein</keyword>
<dbReference type="RefSeq" id="WP_141989873.1">
    <property type="nucleotide sequence ID" value="NZ_VFRA01000001.1"/>
</dbReference>
<evidence type="ECO:0000313" key="4">
    <source>
        <dbReference type="EMBL" id="TQO19430.1"/>
    </source>
</evidence>
<gene>
    <name evidence="4" type="ORF">FB472_0980</name>
</gene>
<dbReference type="CDD" id="cd04301">
    <property type="entry name" value="NAT_SF"/>
    <property type="match status" value="1"/>
</dbReference>
<evidence type="ECO:0000313" key="5">
    <source>
        <dbReference type="Proteomes" id="UP000316560"/>
    </source>
</evidence>
<dbReference type="SUPFAM" id="SSF55729">
    <property type="entry name" value="Acyl-CoA N-acyltransferases (Nat)"/>
    <property type="match status" value="1"/>
</dbReference>
<dbReference type="InterPro" id="IPR000182">
    <property type="entry name" value="GNAT_dom"/>
</dbReference>
<dbReference type="OrthoDB" id="143110at2"/>
<keyword evidence="4" id="KW-0689">Ribosomal protein</keyword>
<accession>A0A8H2K5A8</accession>
<dbReference type="AlphaFoldDB" id="A0A8H2K5A8"/>